<comment type="caution">
    <text evidence="1">The sequence shown here is derived from an EMBL/GenBank/DDBJ whole genome shotgun (WGS) entry which is preliminary data.</text>
</comment>
<protein>
    <recommendedName>
        <fullName evidence="3">MftR C-terminal domain-containing protein</fullName>
    </recommendedName>
</protein>
<dbReference type="RefSeq" id="WP_052146544.1">
    <property type="nucleotide sequence ID" value="NZ_JAVRFJ010000004.1"/>
</dbReference>
<accession>A0ABU2YS16</accession>
<dbReference type="Gene3D" id="1.10.357.10">
    <property type="entry name" value="Tetracycline Repressor, domain 2"/>
    <property type="match status" value="1"/>
</dbReference>
<sequence length="77" mass="8491">MTRQWDKEQGWQSTLVPEIFRRLGGDTDPLNDLRARVLVASAISCLDASYDGWTAGDRQAPLSALLDQAIGTLSEEN</sequence>
<evidence type="ECO:0008006" key="3">
    <source>
        <dbReference type="Google" id="ProtNLM"/>
    </source>
</evidence>
<evidence type="ECO:0000313" key="2">
    <source>
        <dbReference type="Proteomes" id="UP001180737"/>
    </source>
</evidence>
<dbReference type="EMBL" id="JAVRFJ010000004">
    <property type="protein sequence ID" value="MDT0567114.1"/>
    <property type="molecule type" value="Genomic_DNA"/>
</dbReference>
<proteinExistence type="predicted"/>
<evidence type="ECO:0000313" key="1">
    <source>
        <dbReference type="EMBL" id="MDT0567114.1"/>
    </source>
</evidence>
<name>A0ABU2YS16_9ACTN</name>
<gene>
    <name evidence="1" type="ORF">RM704_06470</name>
</gene>
<reference evidence="1" key="1">
    <citation type="submission" date="2024-05" db="EMBL/GenBank/DDBJ databases">
        <title>30 novel species of actinomycetes from the DSMZ collection.</title>
        <authorList>
            <person name="Nouioui I."/>
        </authorList>
    </citation>
    <scope>NUCLEOTIDE SEQUENCE</scope>
    <source>
        <strain evidence="1">DSM 3412</strain>
    </source>
</reference>
<organism evidence="1 2">
    <name type="scientific">Streptomyces gottesmaniae</name>
    <dbReference type="NCBI Taxonomy" id="3075518"/>
    <lineage>
        <taxon>Bacteria</taxon>
        <taxon>Bacillati</taxon>
        <taxon>Actinomycetota</taxon>
        <taxon>Actinomycetes</taxon>
        <taxon>Kitasatosporales</taxon>
        <taxon>Streptomycetaceae</taxon>
        <taxon>Streptomyces</taxon>
    </lineage>
</organism>
<dbReference type="Proteomes" id="UP001180737">
    <property type="component" value="Unassembled WGS sequence"/>
</dbReference>
<keyword evidence="2" id="KW-1185">Reference proteome</keyword>